<feature type="domain" description="Response regulatory" evidence="8">
    <location>
        <begin position="24"/>
        <end position="141"/>
    </location>
</feature>
<dbReference type="GO" id="GO:0000160">
    <property type="term" value="P:phosphorelay signal transduction system"/>
    <property type="evidence" value="ECO:0007669"/>
    <property type="project" value="InterPro"/>
</dbReference>
<dbReference type="PANTHER" id="PTHR43214">
    <property type="entry name" value="TWO-COMPONENT RESPONSE REGULATOR"/>
    <property type="match status" value="1"/>
</dbReference>
<dbReference type="AlphaFoldDB" id="A0A3N2DCE9"/>
<feature type="region of interest" description="Disordered" evidence="6">
    <location>
        <begin position="1"/>
        <end position="21"/>
    </location>
</feature>
<name>A0A3N2DCE9_9MICO</name>
<comment type="caution">
    <text evidence="9">The sequence shown here is derived from an EMBL/GenBank/DDBJ whole genome shotgun (WGS) entry which is preliminary data.</text>
</comment>
<protein>
    <submittedName>
        <fullName evidence="9">LuxR family two component transcriptional regulator</fullName>
    </submittedName>
</protein>
<evidence type="ECO:0000313" key="10">
    <source>
        <dbReference type="Proteomes" id="UP000275356"/>
    </source>
</evidence>
<dbReference type="SUPFAM" id="SSF46894">
    <property type="entry name" value="C-terminal effector domain of the bipartite response regulators"/>
    <property type="match status" value="1"/>
</dbReference>
<dbReference type="CDD" id="cd17535">
    <property type="entry name" value="REC_NarL-like"/>
    <property type="match status" value="1"/>
</dbReference>
<dbReference type="PROSITE" id="PS00622">
    <property type="entry name" value="HTH_LUXR_1"/>
    <property type="match status" value="1"/>
</dbReference>
<evidence type="ECO:0000256" key="4">
    <source>
        <dbReference type="ARBA" id="ARBA00023163"/>
    </source>
</evidence>
<dbReference type="EMBL" id="RKHQ01000001">
    <property type="protein sequence ID" value="ROR97433.1"/>
    <property type="molecule type" value="Genomic_DNA"/>
</dbReference>
<dbReference type="PROSITE" id="PS50110">
    <property type="entry name" value="RESPONSE_REGULATORY"/>
    <property type="match status" value="1"/>
</dbReference>
<dbReference type="GO" id="GO:0003677">
    <property type="term" value="F:DNA binding"/>
    <property type="evidence" value="ECO:0007669"/>
    <property type="project" value="UniProtKB-KW"/>
</dbReference>
<proteinExistence type="predicted"/>
<gene>
    <name evidence="9" type="ORF">EDD28_2031</name>
</gene>
<dbReference type="InterPro" id="IPR011006">
    <property type="entry name" value="CheY-like_superfamily"/>
</dbReference>
<keyword evidence="2" id="KW-0805">Transcription regulation</keyword>
<evidence type="ECO:0000313" key="9">
    <source>
        <dbReference type="EMBL" id="ROR97433.1"/>
    </source>
</evidence>
<dbReference type="OrthoDB" id="9808843at2"/>
<dbReference type="Proteomes" id="UP000275356">
    <property type="component" value="Unassembled WGS sequence"/>
</dbReference>
<evidence type="ECO:0000256" key="2">
    <source>
        <dbReference type="ARBA" id="ARBA00023015"/>
    </source>
</evidence>
<reference evidence="9 10" key="1">
    <citation type="submission" date="2018-11" db="EMBL/GenBank/DDBJ databases">
        <title>Sequencing the genomes of 1000 actinobacteria strains.</title>
        <authorList>
            <person name="Klenk H.-P."/>
        </authorList>
    </citation>
    <scope>NUCLEOTIDE SEQUENCE [LARGE SCALE GENOMIC DNA]</scope>
    <source>
        <strain evidence="9 10">DSM 13521</strain>
    </source>
</reference>
<dbReference type="Pfam" id="PF00072">
    <property type="entry name" value="Response_reg"/>
    <property type="match status" value="1"/>
</dbReference>
<dbReference type="RefSeq" id="WP_123740044.1">
    <property type="nucleotide sequence ID" value="NZ_RKHQ01000001.1"/>
</dbReference>
<evidence type="ECO:0000259" key="8">
    <source>
        <dbReference type="PROSITE" id="PS50110"/>
    </source>
</evidence>
<keyword evidence="4" id="KW-0804">Transcription</keyword>
<sequence length="266" mass="27145">MPSDATHLPATLPTPDTGSAGPVRVVLVDDHAMMREGIRTILQASGAIDVVGTAANGQEALAVVREQAPDVVCMDVEMPVLDGLEATRRLVADPGVTSRVLVLTTFEREDYLITALEAGASGFLLKNSRPEQLVDAIVAVAAGEALLAPELTMAVIKRAVRAGGTAATTGAAAMTVGAGAPTAGADTGGLGTPAGAGGVVVPLTDRELEVLELLALGLSNEEIAARLFVGRATVKTHVSNVLAKLGLRDRVQAVAYAYRSGLVPLT</sequence>
<keyword evidence="1 5" id="KW-0597">Phosphoprotein</keyword>
<dbReference type="InterPro" id="IPR000792">
    <property type="entry name" value="Tscrpt_reg_LuxR_C"/>
</dbReference>
<organism evidence="9 10">
    <name type="scientific">Salana multivorans</name>
    <dbReference type="NCBI Taxonomy" id="120377"/>
    <lineage>
        <taxon>Bacteria</taxon>
        <taxon>Bacillati</taxon>
        <taxon>Actinomycetota</taxon>
        <taxon>Actinomycetes</taxon>
        <taxon>Micrococcales</taxon>
        <taxon>Beutenbergiaceae</taxon>
        <taxon>Salana</taxon>
    </lineage>
</organism>
<evidence type="ECO:0000256" key="3">
    <source>
        <dbReference type="ARBA" id="ARBA00023125"/>
    </source>
</evidence>
<accession>A0A3N2DCE9</accession>
<dbReference type="GO" id="GO:0006355">
    <property type="term" value="P:regulation of DNA-templated transcription"/>
    <property type="evidence" value="ECO:0007669"/>
    <property type="project" value="InterPro"/>
</dbReference>
<feature type="modified residue" description="4-aspartylphosphate" evidence="5">
    <location>
        <position position="75"/>
    </location>
</feature>
<dbReference type="PANTHER" id="PTHR43214:SF24">
    <property type="entry name" value="TRANSCRIPTIONAL REGULATORY PROTEIN NARL-RELATED"/>
    <property type="match status" value="1"/>
</dbReference>
<dbReference type="SUPFAM" id="SSF52172">
    <property type="entry name" value="CheY-like"/>
    <property type="match status" value="1"/>
</dbReference>
<keyword evidence="10" id="KW-1185">Reference proteome</keyword>
<evidence type="ECO:0000256" key="5">
    <source>
        <dbReference type="PROSITE-ProRule" id="PRU00169"/>
    </source>
</evidence>
<evidence type="ECO:0000256" key="1">
    <source>
        <dbReference type="ARBA" id="ARBA00022553"/>
    </source>
</evidence>
<dbReference type="SMART" id="SM00421">
    <property type="entry name" value="HTH_LUXR"/>
    <property type="match status" value="1"/>
</dbReference>
<dbReference type="InterPro" id="IPR001789">
    <property type="entry name" value="Sig_transdc_resp-reg_receiver"/>
</dbReference>
<evidence type="ECO:0000259" key="7">
    <source>
        <dbReference type="PROSITE" id="PS50043"/>
    </source>
</evidence>
<dbReference type="Gene3D" id="3.40.50.2300">
    <property type="match status" value="1"/>
</dbReference>
<feature type="domain" description="HTH luxR-type" evidence="7">
    <location>
        <begin position="196"/>
        <end position="261"/>
    </location>
</feature>
<evidence type="ECO:0000256" key="6">
    <source>
        <dbReference type="SAM" id="MobiDB-lite"/>
    </source>
</evidence>
<dbReference type="CDD" id="cd06170">
    <property type="entry name" value="LuxR_C_like"/>
    <property type="match status" value="1"/>
</dbReference>
<dbReference type="PROSITE" id="PS50043">
    <property type="entry name" value="HTH_LUXR_2"/>
    <property type="match status" value="1"/>
</dbReference>
<dbReference type="PRINTS" id="PR00038">
    <property type="entry name" value="HTHLUXR"/>
</dbReference>
<keyword evidence="3" id="KW-0238">DNA-binding</keyword>
<dbReference type="InterPro" id="IPR058245">
    <property type="entry name" value="NreC/VraR/RcsB-like_REC"/>
</dbReference>
<dbReference type="InterPro" id="IPR016032">
    <property type="entry name" value="Sig_transdc_resp-reg_C-effctor"/>
</dbReference>
<dbReference type="InterPro" id="IPR039420">
    <property type="entry name" value="WalR-like"/>
</dbReference>
<dbReference type="Pfam" id="PF00196">
    <property type="entry name" value="GerE"/>
    <property type="match status" value="1"/>
</dbReference>
<dbReference type="SMART" id="SM00448">
    <property type="entry name" value="REC"/>
    <property type="match status" value="1"/>
</dbReference>